<dbReference type="EMBL" id="CANTFL010000090">
    <property type="protein sequence ID" value="CAI5713672.1"/>
    <property type="molecule type" value="Genomic_DNA"/>
</dbReference>
<feature type="region of interest" description="Disordered" evidence="1">
    <location>
        <begin position="30"/>
        <end position="74"/>
    </location>
</feature>
<gene>
    <name evidence="3" type="ORF">HBR001_LOCUS1093</name>
</gene>
<name>A0AAV0T3E1_HYABA</name>
<comment type="caution">
    <text evidence="3">The sequence shown here is derived from an EMBL/GenBank/DDBJ whole genome shotgun (WGS) entry which is preliminary data.</text>
</comment>
<dbReference type="AlphaFoldDB" id="A0AAV0T3E1"/>
<keyword evidence="2" id="KW-0732">Signal</keyword>
<evidence type="ECO:0000313" key="3">
    <source>
        <dbReference type="EMBL" id="CAI5713672.1"/>
    </source>
</evidence>
<reference evidence="3" key="1">
    <citation type="submission" date="2022-12" db="EMBL/GenBank/DDBJ databases">
        <authorList>
            <person name="Webb A."/>
        </authorList>
    </citation>
    <scope>NUCLEOTIDE SEQUENCE</scope>
    <source>
        <strain evidence="3">Hp1</strain>
    </source>
</reference>
<proteinExistence type="predicted"/>
<sequence>MKLVFVAALTIAVLVHRNAVAASPELNPFETTSTITTSSPLARPLTFDNLPAPDARRGRSLRRRDTKHAEATVSAATNEERFHGTTSDLAPTMKAVGALFTKLGDWITKSRLRRRIGPLPE</sequence>
<evidence type="ECO:0000256" key="2">
    <source>
        <dbReference type="SAM" id="SignalP"/>
    </source>
</evidence>
<evidence type="ECO:0000256" key="1">
    <source>
        <dbReference type="SAM" id="MobiDB-lite"/>
    </source>
</evidence>
<evidence type="ECO:0008006" key="5">
    <source>
        <dbReference type="Google" id="ProtNLM"/>
    </source>
</evidence>
<keyword evidence="4" id="KW-1185">Reference proteome</keyword>
<feature type="signal peptide" evidence="2">
    <location>
        <begin position="1"/>
        <end position="21"/>
    </location>
</feature>
<feature type="compositionally biased region" description="Polar residues" evidence="1">
    <location>
        <begin position="30"/>
        <end position="40"/>
    </location>
</feature>
<dbReference type="Proteomes" id="UP001162031">
    <property type="component" value="Unassembled WGS sequence"/>
</dbReference>
<protein>
    <recommendedName>
        <fullName evidence="5">RxLR effector protein</fullName>
    </recommendedName>
</protein>
<organism evidence="3 4">
    <name type="scientific">Hyaloperonospora brassicae</name>
    <name type="common">Brassica downy mildew</name>
    <name type="synonym">Peronospora brassicae</name>
    <dbReference type="NCBI Taxonomy" id="162125"/>
    <lineage>
        <taxon>Eukaryota</taxon>
        <taxon>Sar</taxon>
        <taxon>Stramenopiles</taxon>
        <taxon>Oomycota</taxon>
        <taxon>Peronosporomycetes</taxon>
        <taxon>Peronosporales</taxon>
        <taxon>Peronosporaceae</taxon>
        <taxon>Hyaloperonospora</taxon>
    </lineage>
</organism>
<evidence type="ECO:0000313" key="4">
    <source>
        <dbReference type="Proteomes" id="UP001162031"/>
    </source>
</evidence>
<accession>A0AAV0T3E1</accession>
<feature type="chain" id="PRO_5043494212" description="RxLR effector protein" evidence="2">
    <location>
        <begin position="22"/>
        <end position="121"/>
    </location>
</feature>